<gene>
    <name evidence="2" type="ORF">LN473_10865</name>
    <name evidence="1" type="ORF">OR61_08585</name>
</gene>
<evidence type="ECO:0000313" key="3">
    <source>
        <dbReference type="Proteomes" id="UP000030969"/>
    </source>
</evidence>
<reference evidence="2" key="2">
    <citation type="submission" date="2021-11" db="EMBL/GenBank/DDBJ databases">
        <title>Genome resources and taxonomic validation of 89 Xanthomonas strains.</title>
        <authorList>
            <person name="Tambong J.T."/>
        </authorList>
    </citation>
    <scope>NUCLEOTIDE SEQUENCE</scope>
    <source>
        <strain evidence="2">Bv 5-4A</strain>
    </source>
</reference>
<dbReference type="EMBL" id="JSYJ01000040">
    <property type="protein sequence ID" value="KHM95591.1"/>
    <property type="molecule type" value="Genomic_DNA"/>
</dbReference>
<dbReference type="Proteomes" id="UP000030969">
    <property type="component" value="Unassembled WGS sequence"/>
</dbReference>
<proteinExistence type="predicted"/>
<accession>A0AAJ0IZK2</accession>
<comment type="caution">
    <text evidence="1">The sequence shown here is derived from an EMBL/GenBank/DDBJ whole genome shotgun (WGS) entry which is preliminary data.</text>
</comment>
<sequence length="99" mass="10468">MIVVDHAVADWFLLRDGSDAYWLDVNCNSSATSFSILLQLNDTELPHVLAGRHAGCAQLAAQIQARPHAYAVRDRSALHGSRVLAAVQACRAAGGATAA</sequence>
<protein>
    <submittedName>
        <fullName evidence="1">Uncharacterized protein</fullName>
    </submittedName>
</protein>
<name>A0AAJ0IZK2_9XANT</name>
<evidence type="ECO:0000313" key="4">
    <source>
        <dbReference type="Proteomes" id="UP001430544"/>
    </source>
</evidence>
<reference evidence="1 3" key="1">
    <citation type="submission" date="2014-11" db="EMBL/GenBank/DDBJ databases">
        <title>Draft Genome Sequences of Xanthomonas vesicatoria Strains from the Balkan Peninsula.</title>
        <authorList>
            <person name="Vancheva T."/>
            <person name="Lefeuvre P."/>
            <person name="Bogatzevska N."/>
            <person name="Moncheva P."/>
            <person name="Koebnik R."/>
        </authorList>
    </citation>
    <scope>NUCLEOTIDE SEQUENCE [LARGE SCALE GENOMIC DNA]</scope>
    <source>
        <strain evidence="1 3">53M</strain>
    </source>
</reference>
<evidence type="ECO:0000313" key="2">
    <source>
        <dbReference type="EMBL" id="MCC8622478.1"/>
    </source>
</evidence>
<dbReference type="AlphaFoldDB" id="A0AAJ0IZK2"/>
<dbReference type="Proteomes" id="UP001430544">
    <property type="component" value="Unassembled WGS sequence"/>
</dbReference>
<evidence type="ECO:0000313" key="1">
    <source>
        <dbReference type="EMBL" id="KHM95591.1"/>
    </source>
</evidence>
<dbReference type="EMBL" id="JAJIUN010000044">
    <property type="protein sequence ID" value="MCC8622478.1"/>
    <property type="molecule type" value="Genomic_DNA"/>
</dbReference>
<dbReference type="RefSeq" id="WP_039428186.1">
    <property type="nucleotide sequence ID" value="NZ_CP018470.1"/>
</dbReference>
<keyword evidence="4" id="KW-1185">Reference proteome</keyword>
<organism evidence="1 3">
    <name type="scientific">Xanthomonas vesicatoria</name>
    <dbReference type="NCBI Taxonomy" id="56460"/>
    <lineage>
        <taxon>Bacteria</taxon>
        <taxon>Pseudomonadati</taxon>
        <taxon>Pseudomonadota</taxon>
        <taxon>Gammaproteobacteria</taxon>
        <taxon>Lysobacterales</taxon>
        <taxon>Lysobacteraceae</taxon>
        <taxon>Xanthomonas</taxon>
    </lineage>
</organism>